<dbReference type="RefSeq" id="NP_062859.1">
    <property type="nucleotide sequence ID" value="NC_002508.1"/>
</dbReference>
<proteinExistence type="predicted"/>
<dbReference type="SUPFAM" id="SSF56672">
    <property type="entry name" value="DNA/RNA polymerases"/>
    <property type="match status" value="1"/>
</dbReference>
<sequence length="663" mass="77846">MEKGLENKLHKKTSSIHTLDQYIQHDLNKNEQSTKDLAILAKEINAAKLLLNCYYKVVAQKFYNAHFIKDAIIYQHFEYFYLPIEISGVGRILTVSHILSFQTNKFARPFLNYFIKNKITMDFEIYDKMKALFANYLSADSTLQNMSFDLFEKQTKDLQDEHLASFFNKSTPLIQHSLSFDYLSKMIHIIKNYAKKPGEILNILSILYYKEKNALYNNSELVIFLDSTMSGSQHLATIFKNKLAAKNSCLISTDETKFDLNINCLEKFQLFITKALSDETSKYLAKFDINRNDLYALNLAEISNLLCKKIFNSEITISCLKSYLKKMAFKYEVTPCAISDTYSFPDSFMQECKCIISDKVLMKISKKKKTIVFLKKLLIVFYDYAINKINKKEPWILENIMDRIIIKQSTMADLYGMTIGGSRKSISNALIEKIIEKGKFDINLSYIHIFSDILSKYYKYFYKTNYLPYCDTYLTLREFLKKMEGPLTMSTEFLTWSYNPRKMKILRINVVKYSKITNDLKSLKRRMINVAYFTGKIDQTKIYNSVSAFIIHTEEARLMMYFIYSSQQLNKALHENLGISYYYTQNYDCFGINYSFIVFLKIQLKLNYKTCYTHELFPSLFKILNTTDPHYLTFAQLLFDLNKSPNDDNYWDGIITSPYFVKF</sequence>
<dbReference type="EMBL" id="AB027295">
    <property type="protein sequence ID" value="BAB08093.1"/>
    <property type="molecule type" value="Genomic_DNA"/>
</dbReference>
<dbReference type="AlphaFoldDB" id="Q9MJ69"/>
<keyword evidence="1" id="KW-0496">Mitochondrion</keyword>
<dbReference type="InterPro" id="IPR043502">
    <property type="entry name" value="DNA/RNA_pol_sf"/>
</dbReference>
<reference evidence="1" key="1">
    <citation type="journal article" date="2001" name="Mol. Gen. Genet.">
        <title>The complete DNA sequence of the mitochondrial genome of Physarum polycephalum.</title>
        <authorList>
            <person name="Takano H."/>
            <person name="Abe T."/>
            <person name="Sakurai R."/>
            <person name="Moriyama Y."/>
            <person name="Miyazawa Y."/>
            <person name="Nozaki H."/>
            <person name="Kawano S."/>
            <person name="Sasaki N."/>
            <person name="Kuroiwa T."/>
        </authorList>
    </citation>
    <scope>NUCLEOTIDE SEQUENCE</scope>
</reference>
<geneLocation type="mitochondrion" evidence="1"/>
<accession>Q9MJ69</accession>
<dbReference type="GeneID" id="1501712"/>
<organism evidence="1">
    <name type="scientific">Physarum polycephalum</name>
    <name type="common">Many-headed slime mold</name>
    <name type="synonym">Badhamia polycephala</name>
    <dbReference type="NCBI Taxonomy" id="5791"/>
    <lineage>
        <taxon>Eukaryota</taxon>
        <taxon>Amoebozoa</taxon>
        <taxon>Evosea</taxon>
        <taxon>Eumycetozoa</taxon>
        <taxon>Myxogastria</taxon>
        <taxon>Myxogastromycetidae</taxon>
        <taxon>Physariida</taxon>
        <taxon>Physaraceae</taxon>
        <taxon>Physarum</taxon>
    </lineage>
</organism>
<protein>
    <submittedName>
        <fullName evidence="1">ORF13</fullName>
    </submittedName>
</protein>
<evidence type="ECO:0000313" key="1">
    <source>
        <dbReference type="EMBL" id="BAB08093.1"/>
    </source>
</evidence>
<name>Q9MJ69_PHYPO</name>